<dbReference type="SUPFAM" id="SSF50249">
    <property type="entry name" value="Nucleic acid-binding proteins"/>
    <property type="match status" value="1"/>
</dbReference>
<dbReference type="GO" id="GO:0003723">
    <property type="term" value="F:RNA binding"/>
    <property type="evidence" value="ECO:0007669"/>
    <property type="project" value="InterPro"/>
</dbReference>
<dbReference type="PANTHER" id="PTHR23355:SF42">
    <property type="entry name" value="RIBONUCLEASE II, CHLOROPLASTIC_MITOCHONDRIAL"/>
    <property type="match status" value="1"/>
</dbReference>
<dbReference type="InterPro" id="IPR001900">
    <property type="entry name" value="RNase_II/R"/>
</dbReference>
<dbReference type="AlphaFoldDB" id="A0A4Y3KMA3"/>
<organism evidence="2 3">
    <name type="scientific">Cellulomonas gelida</name>
    <dbReference type="NCBI Taxonomy" id="1712"/>
    <lineage>
        <taxon>Bacteria</taxon>
        <taxon>Bacillati</taxon>
        <taxon>Actinomycetota</taxon>
        <taxon>Actinomycetes</taxon>
        <taxon>Micrococcales</taxon>
        <taxon>Cellulomonadaceae</taxon>
        <taxon>Cellulomonas</taxon>
    </lineage>
</organism>
<evidence type="ECO:0000313" key="2">
    <source>
        <dbReference type="EMBL" id="GEA85003.1"/>
    </source>
</evidence>
<dbReference type="InterPro" id="IPR040596">
    <property type="entry name" value="RNase_II_C_S1"/>
</dbReference>
<protein>
    <submittedName>
        <fullName evidence="2">Ribonuclease R</fullName>
    </submittedName>
</protein>
<gene>
    <name evidence="2" type="ORF">CGE01nite_22540</name>
</gene>
<evidence type="ECO:0000259" key="1">
    <source>
        <dbReference type="SMART" id="SM00955"/>
    </source>
</evidence>
<proteinExistence type="predicted"/>
<evidence type="ECO:0000313" key="3">
    <source>
        <dbReference type="Proteomes" id="UP000320461"/>
    </source>
</evidence>
<dbReference type="InterPro" id="IPR012340">
    <property type="entry name" value="NA-bd_OB-fold"/>
</dbReference>
<dbReference type="InterPro" id="IPR050180">
    <property type="entry name" value="RNR_Ribonuclease"/>
</dbReference>
<dbReference type="GO" id="GO:0000175">
    <property type="term" value="F:3'-5'-RNA exonuclease activity"/>
    <property type="evidence" value="ECO:0007669"/>
    <property type="project" value="TreeGrafter"/>
</dbReference>
<dbReference type="GO" id="GO:0000932">
    <property type="term" value="C:P-body"/>
    <property type="evidence" value="ECO:0007669"/>
    <property type="project" value="TreeGrafter"/>
</dbReference>
<dbReference type="Pfam" id="PF00773">
    <property type="entry name" value="RNB"/>
    <property type="match status" value="1"/>
</dbReference>
<dbReference type="SMART" id="SM00955">
    <property type="entry name" value="RNB"/>
    <property type="match status" value="1"/>
</dbReference>
<accession>A0A4Y3KMA3</accession>
<dbReference type="Proteomes" id="UP000320461">
    <property type="component" value="Unassembled WGS sequence"/>
</dbReference>
<comment type="caution">
    <text evidence="2">The sequence shown here is derived from an EMBL/GenBank/DDBJ whole genome shotgun (WGS) entry which is preliminary data.</text>
</comment>
<reference evidence="2 3" key="1">
    <citation type="submission" date="2019-06" db="EMBL/GenBank/DDBJ databases">
        <title>Whole genome shotgun sequence of Cellulomonas gelida NBRC 3748.</title>
        <authorList>
            <person name="Hosoyama A."/>
            <person name="Uohara A."/>
            <person name="Ohji S."/>
            <person name="Ichikawa N."/>
        </authorList>
    </citation>
    <scope>NUCLEOTIDE SEQUENCE [LARGE SCALE GENOMIC DNA]</scope>
    <source>
        <strain evidence="2 3">NBRC 3748</strain>
    </source>
</reference>
<dbReference type="GO" id="GO:0006402">
    <property type="term" value="P:mRNA catabolic process"/>
    <property type="evidence" value="ECO:0007669"/>
    <property type="project" value="TreeGrafter"/>
</dbReference>
<dbReference type="EMBL" id="BJLQ01000023">
    <property type="protein sequence ID" value="GEA85003.1"/>
    <property type="molecule type" value="Genomic_DNA"/>
</dbReference>
<dbReference type="RefSeq" id="WP_229747299.1">
    <property type="nucleotide sequence ID" value="NZ_BJLQ01000023.1"/>
</dbReference>
<feature type="domain" description="RNB" evidence="1">
    <location>
        <begin position="62"/>
        <end position="384"/>
    </location>
</feature>
<sequence>MPRRHVRLVPAVAVDRAREVDTAVRSGLAALRDELGVPAAFPAAVLAEAQARAAAGPLPAERLDARDIPLLTIDPPGSMDLDQALHVERRGKGYLVRYAIADVGAWLEPGHPIDDEARRRVTTLYAPDGRTPLHPPQLSEGAASLLPGQEAPAALWEIELDDDGAPRRVDVRRALVRSTARLTYDEAQRAIDARSGLAAGDGPLALLRRVGELRVAAERERGGITLPMPEQEVELGPDGTWQLASRTTLPVEEWNAQISLLTGICAARLMLDARIGVLRTLPASHPKDVARLRRTALALGVAWPQGAQVGDVVGELDAADPRQAAVLTEATTLLRGAAYVAFDGERPEHPGHGAIASPYAHVTAPLRRLVDRFATQVCLAIAADEEPADWVRAALPTLPDLMTAGDRRASAYERGCLDLVEAALLAGREGEVFDGIVVDASDDGTSGVLQLADPVVHAKVAGTGLEAGTRQRVRLVSTDVATRSVRFEEA</sequence>
<dbReference type="PANTHER" id="PTHR23355">
    <property type="entry name" value="RIBONUCLEASE"/>
    <property type="match status" value="1"/>
</dbReference>
<keyword evidence="3" id="KW-1185">Reference proteome</keyword>
<dbReference type="Pfam" id="PF18614">
    <property type="entry name" value="RNase_II_C_S1"/>
    <property type="match status" value="1"/>
</dbReference>
<name>A0A4Y3KMA3_9CELL</name>